<keyword evidence="4" id="KW-1185">Reference proteome</keyword>
<evidence type="ECO:0000313" key="4">
    <source>
        <dbReference type="Proteomes" id="UP000008316"/>
    </source>
</evidence>
<accession>F2LAT4</accession>
<evidence type="ECO:0000313" key="3">
    <source>
        <dbReference type="EMBL" id="AEA59584.1"/>
    </source>
</evidence>
<evidence type="ECO:0000256" key="1">
    <source>
        <dbReference type="SAM" id="Phobius"/>
    </source>
</evidence>
<feature type="domain" description="DUF6680" evidence="2">
    <location>
        <begin position="7"/>
        <end position="172"/>
    </location>
</feature>
<dbReference type="KEGG" id="bgd:bgla_1g08990"/>
<proteinExistence type="predicted"/>
<dbReference type="HOGENOM" id="CLU_091260_1_0_4"/>
<keyword evidence="1" id="KW-1133">Transmembrane helix</keyword>
<dbReference type="AlphaFoldDB" id="F2LAT4"/>
<dbReference type="Proteomes" id="UP000008316">
    <property type="component" value="Chromosome 1"/>
</dbReference>
<reference evidence="3 4" key="1">
    <citation type="journal article" date="2011" name="J. Bacteriol.">
        <title>Complete genome sequence of Burkholderia gladioli BSR3.</title>
        <authorList>
            <person name="Seo Y.S."/>
            <person name="Lim J."/>
            <person name="Choi B.S."/>
            <person name="Kim H."/>
            <person name="Goo E."/>
            <person name="Lee B."/>
            <person name="Lim J.S."/>
            <person name="Choi I.Y."/>
            <person name="Moon J.S."/>
            <person name="Kim J."/>
            <person name="Hwang I."/>
        </authorList>
    </citation>
    <scope>NUCLEOTIDE SEQUENCE [LARGE SCALE GENOMIC DNA]</scope>
    <source>
        <strain evidence="3 4">BSR3</strain>
    </source>
</reference>
<evidence type="ECO:0000259" key="2">
    <source>
        <dbReference type="Pfam" id="PF20385"/>
    </source>
</evidence>
<gene>
    <name evidence="3" type="ordered locus">bgla_1g08990</name>
</gene>
<name>F2LAT4_BURGS</name>
<keyword evidence="1" id="KW-0812">Transmembrane</keyword>
<dbReference type="eggNOG" id="ENOG5032SS7">
    <property type="taxonomic scope" value="Bacteria"/>
</dbReference>
<dbReference type="Pfam" id="PF20385">
    <property type="entry name" value="DUF6680"/>
    <property type="match status" value="1"/>
</dbReference>
<dbReference type="EMBL" id="CP002599">
    <property type="protein sequence ID" value="AEA59584.1"/>
    <property type="molecule type" value="Genomic_DNA"/>
</dbReference>
<sequence>MDYSVRVTDLAIIMATFMGPVFAVWAQKKLDRSRAQRDAREKVFNVLMSTRATWISPARVEALNMIPIVFYGNKGALKGIGDAHRALLHHFSQTQSEDEWQQKAWQSKRLDLDVKLLRLIGRHLGYEFPELDLETQHYFPVGLTDRIVDEESIRRGLARILSGKAALPILHTVPDKVFEENNALRSALAKILDGEQALPVFVKSHADSHDVKGGIRKL</sequence>
<dbReference type="RefSeq" id="WP_013696938.1">
    <property type="nucleotide sequence ID" value="NC_015381.1"/>
</dbReference>
<feature type="transmembrane region" description="Helical" evidence="1">
    <location>
        <begin position="6"/>
        <end position="26"/>
    </location>
</feature>
<protein>
    <recommendedName>
        <fullName evidence="2">DUF6680 domain-containing protein</fullName>
    </recommendedName>
</protein>
<organism evidence="3 4">
    <name type="scientific">Burkholderia gladioli (strain BSR3)</name>
    <dbReference type="NCBI Taxonomy" id="999541"/>
    <lineage>
        <taxon>Bacteria</taxon>
        <taxon>Pseudomonadati</taxon>
        <taxon>Pseudomonadota</taxon>
        <taxon>Betaproteobacteria</taxon>
        <taxon>Burkholderiales</taxon>
        <taxon>Burkholderiaceae</taxon>
        <taxon>Burkholderia</taxon>
    </lineage>
</organism>
<keyword evidence="1" id="KW-0472">Membrane</keyword>
<dbReference type="InterPro" id="IPR046502">
    <property type="entry name" value="DUF6680"/>
</dbReference>